<dbReference type="AlphaFoldDB" id="A0A3Q0F2Y5"/>
<feature type="region of interest" description="Disordered" evidence="1">
    <location>
        <begin position="21"/>
        <end position="42"/>
    </location>
</feature>
<keyword evidence="2" id="KW-1185">Reference proteome</keyword>
<reference evidence="2" key="1">
    <citation type="journal article" date="2014" name="Nat. Commun.">
        <title>Genome sequence of mungbean and insights into evolution within Vigna species.</title>
        <authorList>
            <person name="Kang Y.J."/>
            <person name="Kim S.K."/>
            <person name="Kim M.Y."/>
            <person name="Lestari P."/>
            <person name="Kim K.H."/>
            <person name="Ha B.K."/>
            <person name="Jun T.H."/>
            <person name="Hwang W.J."/>
            <person name="Lee T."/>
            <person name="Lee J."/>
            <person name="Shim S."/>
            <person name="Yoon M.Y."/>
            <person name="Jang Y.E."/>
            <person name="Han K.S."/>
            <person name="Taeprayoon P."/>
            <person name="Yoon N."/>
            <person name="Somta P."/>
            <person name="Tanya P."/>
            <person name="Kim K.S."/>
            <person name="Gwag J.G."/>
            <person name="Moon J.K."/>
            <person name="Lee Y.H."/>
            <person name="Park B.S."/>
            <person name="Bombarely A."/>
            <person name="Doyle J.J."/>
            <person name="Jackson S.A."/>
            <person name="Schafleitner R."/>
            <person name="Srinives P."/>
            <person name="Varshney R.K."/>
            <person name="Lee S.H."/>
        </authorList>
    </citation>
    <scope>NUCLEOTIDE SEQUENCE [LARGE SCALE GENOMIC DNA]</scope>
    <source>
        <strain evidence="2">cv. VC1973A</strain>
    </source>
</reference>
<accession>A0A3Q0F2Y5</accession>
<dbReference type="KEGG" id="vra:111241692"/>
<evidence type="ECO:0000313" key="2">
    <source>
        <dbReference type="Proteomes" id="UP000087766"/>
    </source>
</evidence>
<evidence type="ECO:0000313" key="3">
    <source>
        <dbReference type="RefSeq" id="XP_022636974.1"/>
    </source>
</evidence>
<proteinExistence type="predicted"/>
<sequence length="156" mass="18093">MVMYPKRREVIPFEGISEDTEECNSVNTSNSEPKSLKSAKRKDGDVKKLIGMRGELNDRFQVGKEGWPPEKKYLRMCCLMGSAEVLGSVNLCGHLCYRNTRYNLLEPKLIVAEICNPCINQGQFTYKKNTSEQTTIMQWHFVYFFKEIFEISNEFV</sequence>
<evidence type="ECO:0000256" key="1">
    <source>
        <dbReference type="SAM" id="MobiDB-lite"/>
    </source>
</evidence>
<protein>
    <submittedName>
        <fullName evidence="3">Uncharacterized protein LOC111241692 isoform X1</fullName>
    </submittedName>
</protein>
<gene>
    <name evidence="3" type="primary">LOC111241692</name>
</gene>
<reference evidence="3" key="2">
    <citation type="submission" date="2025-08" db="UniProtKB">
        <authorList>
            <consortium name="RefSeq"/>
        </authorList>
    </citation>
    <scope>IDENTIFICATION</scope>
    <source>
        <tissue evidence="3">Leaf</tissue>
    </source>
</reference>
<dbReference type="Proteomes" id="UP000087766">
    <property type="component" value="Chromosome 5"/>
</dbReference>
<dbReference type="RefSeq" id="XP_022636974.1">
    <property type="nucleotide sequence ID" value="XM_022781253.1"/>
</dbReference>
<name>A0A3Q0F2Y5_VIGRR</name>
<dbReference type="GeneID" id="111241692"/>
<organism evidence="2 3">
    <name type="scientific">Vigna radiata var. radiata</name>
    <name type="common">Mung bean</name>
    <name type="synonym">Phaseolus aureus</name>
    <dbReference type="NCBI Taxonomy" id="3916"/>
    <lineage>
        <taxon>Eukaryota</taxon>
        <taxon>Viridiplantae</taxon>
        <taxon>Streptophyta</taxon>
        <taxon>Embryophyta</taxon>
        <taxon>Tracheophyta</taxon>
        <taxon>Spermatophyta</taxon>
        <taxon>Magnoliopsida</taxon>
        <taxon>eudicotyledons</taxon>
        <taxon>Gunneridae</taxon>
        <taxon>Pentapetalae</taxon>
        <taxon>rosids</taxon>
        <taxon>fabids</taxon>
        <taxon>Fabales</taxon>
        <taxon>Fabaceae</taxon>
        <taxon>Papilionoideae</taxon>
        <taxon>50 kb inversion clade</taxon>
        <taxon>NPAAA clade</taxon>
        <taxon>indigoferoid/millettioid clade</taxon>
        <taxon>Phaseoleae</taxon>
        <taxon>Vigna</taxon>
    </lineage>
</organism>
<feature type="compositionally biased region" description="Polar residues" evidence="1">
    <location>
        <begin position="23"/>
        <end position="33"/>
    </location>
</feature>